<dbReference type="EMBL" id="FTOR01000008">
    <property type="protein sequence ID" value="SIT29060.1"/>
    <property type="molecule type" value="Genomic_DNA"/>
</dbReference>
<proteinExistence type="predicted"/>
<evidence type="ECO:0008006" key="3">
    <source>
        <dbReference type="Google" id="ProtNLM"/>
    </source>
</evidence>
<accession>A0A173MDQ1</accession>
<dbReference type="GO" id="GO:0006310">
    <property type="term" value="P:DNA recombination"/>
    <property type="evidence" value="ECO:0007669"/>
    <property type="project" value="TreeGrafter"/>
</dbReference>
<dbReference type="KEGG" id="fln:FLA_1658"/>
<dbReference type="GO" id="GO:1990238">
    <property type="term" value="F:double-stranded DNA endonuclease activity"/>
    <property type="evidence" value="ECO:0007669"/>
    <property type="project" value="TreeGrafter"/>
</dbReference>
<dbReference type="RefSeq" id="WP_076381226.1">
    <property type="nucleotide sequence ID" value="NZ_AP017422.1"/>
</dbReference>
<dbReference type="InterPro" id="IPR051699">
    <property type="entry name" value="Rpn/YhgA-like_nuclease"/>
</dbReference>
<dbReference type="PANTHER" id="PTHR34611:SF2">
    <property type="entry name" value="INACTIVE RECOMBINATION-PROMOTING NUCLEASE-LIKE PROTEIN RPNE-RELATED"/>
    <property type="match status" value="1"/>
</dbReference>
<name>A0A173MDQ1_9BACT</name>
<organism evidence="1 2">
    <name type="scientific">Filimonas lacunae</name>
    <dbReference type="NCBI Taxonomy" id="477680"/>
    <lineage>
        <taxon>Bacteria</taxon>
        <taxon>Pseudomonadati</taxon>
        <taxon>Bacteroidota</taxon>
        <taxon>Chitinophagia</taxon>
        <taxon>Chitinophagales</taxon>
        <taxon>Chitinophagaceae</taxon>
        <taxon>Filimonas</taxon>
    </lineage>
</organism>
<dbReference type="PANTHER" id="PTHR34611">
    <property type="match status" value="1"/>
</dbReference>
<dbReference type="Proteomes" id="UP000186917">
    <property type="component" value="Unassembled WGS sequence"/>
</dbReference>
<dbReference type="OrthoDB" id="640433at2"/>
<protein>
    <recommendedName>
        <fullName evidence="3">Transposase (putative) YhgA-like domain-containing protein</fullName>
    </recommendedName>
</protein>
<reference evidence="2" key="1">
    <citation type="submission" date="2017-01" db="EMBL/GenBank/DDBJ databases">
        <authorList>
            <person name="Varghese N."/>
            <person name="Submissions S."/>
        </authorList>
    </citation>
    <scope>NUCLEOTIDE SEQUENCE [LARGE SCALE GENOMIC DNA]</scope>
    <source>
        <strain evidence="2">DSM 21054</strain>
    </source>
</reference>
<gene>
    <name evidence="1" type="ORF">SAMN05421788_108207</name>
</gene>
<evidence type="ECO:0000313" key="2">
    <source>
        <dbReference type="Proteomes" id="UP000186917"/>
    </source>
</evidence>
<sequence>MPNEYDKILRETFKRPKPNLLKLLLEVDVQSIQAFPPKVQQTIIEQEADTVLEVQPVTGSPFILHLEWQSSNDKKMAMRMARYDLLLSYSYEKEVMGAVIYVGKNRLAMNNQCGFYGFHYTCPIIDIRNIPPEVFLSSTDPGEVVLAILTDKATRQGVIQEILRKLRILTEGDEAFFQEKVRHLEILSQLRDNDLQTLLKEEEEHMPIILDIKKDFRYQQGVTEGIQEGGYEKQLEIARNMLKEHFPASMITKLTGIQPETLQELKNKKQID</sequence>
<dbReference type="AlphaFoldDB" id="A0A173MDQ1"/>
<evidence type="ECO:0000313" key="1">
    <source>
        <dbReference type="EMBL" id="SIT29060.1"/>
    </source>
</evidence>
<keyword evidence="2" id="KW-1185">Reference proteome</keyword>